<comment type="caution">
    <text evidence="2">The sequence shown here is derived from an EMBL/GenBank/DDBJ whole genome shotgun (WGS) entry which is preliminary data.</text>
</comment>
<accession>A0AAP0LEW7</accession>
<keyword evidence="3" id="KW-1185">Reference proteome</keyword>
<evidence type="ECO:0000256" key="1">
    <source>
        <dbReference type="SAM" id="SignalP"/>
    </source>
</evidence>
<gene>
    <name evidence="2" type="ORF">Syun_001525</name>
</gene>
<dbReference type="Proteomes" id="UP001420932">
    <property type="component" value="Unassembled WGS sequence"/>
</dbReference>
<sequence>MAMQATGMSFSKIVLLSGAAYTASIMATNGQLADIQGRLRFISTEFVNKYFHWGNYICDTDCHFWSGFICSFDWEHEGWRKTFSERMTHLGKRVVDELMSVGMANAKQDNHPEKFELIFPSAHNGEMSYKSEILHPPILKQGPIFALLDCVLIPIFMKKLVFSNI</sequence>
<dbReference type="EMBL" id="JBBNAF010000001">
    <property type="protein sequence ID" value="KAK9169385.1"/>
    <property type="molecule type" value="Genomic_DNA"/>
</dbReference>
<organism evidence="2 3">
    <name type="scientific">Stephania yunnanensis</name>
    <dbReference type="NCBI Taxonomy" id="152371"/>
    <lineage>
        <taxon>Eukaryota</taxon>
        <taxon>Viridiplantae</taxon>
        <taxon>Streptophyta</taxon>
        <taxon>Embryophyta</taxon>
        <taxon>Tracheophyta</taxon>
        <taxon>Spermatophyta</taxon>
        <taxon>Magnoliopsida</taxon>
        <taxon>Ranunculales</taxon>
        <taxon>Menispermaceae</taxon>
        <taxon>Menispermoideae</taxon>
        <taxon>Cissampelideae</taxon>
        <taxon>Stephania</taxon>
    </lineage>
</organism>
<feature type="signal peptide" evidence="1">
    <location>
        <begin position="1"/>
        <end position="22"/>
    </location>
</feature>
<keyword evidence="1" id="KW-0732">Signal</keyword>
<feature type="chain" id="PRO_5042917415" evidence="1">
    <location>
        <begin position="23"/>
        <end position="165"/>
    </location>
</feature>
<proteinExistence type="predicted"/>
<dbReference type="AlphaFoldDB" id="A0AAP0LEW7"/>
<reference evidence="2 3" key="1">
    <citation type="submission" date="2024-01" db="EMBL/GenBank/DDBJ databases">
        <title>Genome assemblies of Stephania.</title>
        <authorList>
            <person name="Yang L."/>
        </authorList>
    </citation>
    <scope>NUCLEOTIDE SEQUENCE [LARGE SCALE GENOMIC DNA]</scope>
    <source>
        <strain evidence="2">YNDBR</strain>
        <tissue evidence="2">Leaf</tissue>
    </source>
</reference>
<protein>
    <submittedName>
        <fullName evidence="2">Uncharacterized protein</fullName>
    </submittedName>
</protein>
<evidence type="ECO:0000313" key="3">
    <source>
        <dbReference type="Proteomes" id="UP001420932"/>
    </source>
</evidence>
<evidence type="ECO:0000313" key="2">
    <source>
        <dbReference type="EMBL" id="KAK9169385.1"/>
    </source>
</evidence>
<name>A0AAP0LEW7_9MAGN</name>